<dbReference type="Proteomes" id="UP000030960">
    <property type="component" value="Unassembled WGS sequence"/>
</dbReference>
<protein>
    <submittedName>
        <fullName evidence="2">Cobalamin biosynthesis domain protein</fullName>
    </submittedName>
</protein>
<reference evidence="2 3" key="1">
    <citation type="submission" date="2014-10" db="EMBL/GenBank/DDBJ databases">
        <title>Genome sequence of Ponticoccus sp. strain UMTAT08 isolated from clonal culture of toxic dinoflagellate Alexandrium tamiyavanichii.</title>
        <authorList>
            <person name="Gan H.Y."/>
            <person name="Muhd D.-D."/>
            <person name="Mohd Noor M.E."/>
            <person name="Yeong Y.S."/>
            <person name="Usup G."/>
        </authorList>
    </citation>
    <scope>NUCLEOTIDE SEQUENCE [LARGE SCALE GENOMIC DNA]</scope>
    <source>
        <strain evidence="2 3">UMTAT08</strain>
    </source>
</reference>
<evidence type="ECO:0000313" key="2">
    <source>
        <dbReference type="EMBL" id="KHQ50231.1"/>
    </source>
</evidence>
<gene>
    <name evidence="2" type="ORF">OA50_05227</name>
</gene>
<dbReference type="RefSeq" id="WP_317629191.1">
    <property type="nucleotide sequence ID" value="NZ_JSUQ01000029.1"/>
</dbReference>
<evidence type="ECO:0000259" key="1">
    <source>
        <dbReference type="Pfam" id="PF01890"/>
    </source>
</evidence>
<sequence>MERDVVIVAGFGFRGAVSVQGLANALGGAGSGQTVSALATAADKAETPVFMAFARQMGLPVIGIDAATLSAQEVRTQSVASTAARQTGSLAEAAALAAAGPGARLIVTRVVSEDRMATCALAEGEGA</sequence>
<dbReference type="GO" id="GO:0009236">
    <property type="term" value="P:cobalamin biosynthetic process"/>
    <property type="evidence" value="ECO:0007669"/>
    <property type="project" value="InterPro"/>
</dbReference>
<dbReference type="AlphaFoldDB" id="A0A0B3S0U9"/>
<dbReference type="STRING" id="561184.SAMN05216376_11634"/>
<evidence type="ECO:0000313" key="3">
    <source>
        <dbReference type="Proteomes" id="UP000030960"/>
    </source>
</evidence>
<proteinExistence type="predicted"/>
<keyword evidence="3" id="KW-1185">Reference proteome</keyword>
<dbReference type="Gene3D" id="3.30.420.180">
    <property type="entry name" value="CobE/GbiG C-terminal domain"/>
    <property type="match status" value="1"/>
</dbReference>
<organism evidence="2 3">
    <name type="scientific">Mameliella alba</name>
    <dbReference type="NCBI Taxonomy" id="561184"/>
    <lineage>
        <taxon>Bacteria</taxon>
        <taxon>Pseudomonadati</taxon>
        <taxon>Pseudomonadota</taxon>
        <taxon>Alphaproteobacteria</taxon>
        <taxon>Rhodobacterales</taxon>
        <taxon>Roseobacteraceae</taxon>
        <taxon>Mameliella</taxon>
    </lineage>
</organism>
<dbReference type="InterPro" id="IPR002750">
    <property type="entry name" value="CobE/GbiG_C"/>
</dbReference>
<dbReference type="EMBL" id="JSUQ01000029">
    <property type="protein sequence ID" value="KHQ50231.1"/>
    <property type="molecule type" value="Genomic_DNA"/>
</dbReference>
<dbReference type="Pfam" id="PF01890">
    <property type="entry name" value="CbiG_C"/>
    <property type="match status" value="1"/>
</dbReference>
<comment type="caution">
    <text evidence="2">The sequence shown here is derived from an EMBL/GenBank/DDBJ whole genome shotgun (WGS) entry which is preliminary data.</text>
</comment>
<dbReference type="InterPro" id="IPR036518">
    <property type="entry name" value="CobE/GbiG_C_sf"/>
</dbReference>
<dbReference type="SUPFAM" id="SSF159664">
    <property type="entry name" value="CobE/GbiG C-terminal domain-like"/>
    <property type="match status" value="1"/>
</dbReference>
<accession>A0A0B3S0U9</accession>
<name>A0A0B3S0U9_9RHOB</name>
<feature type="domain" description="CobE/GbiG C-terminal" evidence="1">
    <location>
        <begin position="7"/>
        <end position="122"/>
    </location>
</feature>